<evidence type="ECO:0000313" key="2">
    <source>
        <dbReference type="Proteomes" id="UP001303046"/>
    </source>
</evidence>
<proteinExistence type="predicted"/>
<keyword evidence="2" id="KW-1185">Reference proteome</keyword>
<comment type="caution">
    <text evidence="1">The sequence shown here is derived from an EMBL/GenBank/DDBJ whole genome shotgun (WGS) entry which is preliminary data.</text>
</comment>
<dbReference type="Proteomes" id="UP001303046">
    <property type="component" value="Unassembled WGS sequence"/>
</dbReference>
<name>A0ABR1EFM6_NECAM</name>
<organism evidence="1 2">
    <name type="scientific">Necator americanus</name>
    <name type="common">Human hookworm</name>
    <dbReference type="NCBI Taxonomy" id="51031"/>
    <lineage>
        <taxon>Eukaryota</taxon>
        <taxon>Metazoa</taxon>
        <taxon>Ecdysozoa</taxon>
        <taxon>Nematoda</taxon>
        <taxon>Chromadorea</taxon>
        <taxon>Rhabditida</taxon>
        <taxon>Rhabditina</taxon>
        <taxon>Rhabditomorpha</taxon>
        <taxon>Strongyloidea</taxon>
        <taxon>Ancylostomatidae</taxon>
        <taxon>Bunostominae</taxon>
        <taxon>Necator</taxon>
    </lineage>
</organism>
<evidence type="ECO:0000313" key="1">
    <source>
        <dbReference type="EMBL" id="KAK6761393.1"/>
    </source>
</evidence>
<dbReference type="EMBL" id="JAVFWL010000006">
    <property type="protein sequence ID" value="KAK6761393.1"/>
    <property type="molecule type" value="Genomic_DNA"/>
</dbReference>
<protein>
    <submittedName>
        <fullName evidence="1">Uncharacterized protein</fullName>
    </submittedName>
</protein>
<gene>
    <name evidence="1" type="primary">Necator_chrX.g22614</name>
    <name evidence="1" type="ORF">RB195_022451</name>
</gene>
<accession>A0ABR1EFM6</accession>
<sequence>MNMCICKGGCNAVATRFRCDCTIDDLQMEFVTHAYLHVNARPKLMVILTKSMDAADLSECIKKAFESCDIPLEKTLFRLYCKNAVPNLKSLIRSILTASSSPPGFRVEYFDVLGEIFHKGTRIRMKTSDIRTFCKLEELGRSLGMRFLTTFNCWSTIKTHYFMEVRYYDEVKSNGTHVTAKTT</sequence>
<reference evidence="1 2" key="1">
    <citation type="submission" date="2023-08" db="EMBL/GenBank/DDBJ databases">
        <title>A Necator americanus chromosomal reference genome.</title>
        <authorList>
            <person name="Ilik V."/>
            <person name="Petrzelkova K.J."/>
            <person name="Pardy F."/>
            <person name="Fuh T."/>
            <person name="Niatou-Singa F.S."/>
            <person name="Gouil Q."/>
            <person name="Baker L."/>
            <person name="Ritchie M.E."/>
            <person name="Jex A.R."/>
            <person name="Gazzola D."/>
            <person name="Li H."/>
            <person name="Toshio Fujiwara R."/>
            <person name="Zhan B."/>
            <person name="Aroian R.V."/>
            <person name="Pafco B."/>
            <person name="Schwarz E.M."/>
        </authorList>
    </citation>
    <scope>NUCLEOTIDE SEQUENCE [LARGE SCALE GENOMIC DNA]</scope>
    <source>
        <strain evidence="1 2">Aroian</strain>
        <tissue evidence="1">Whole animal</tissue>
    </source>
</reference>